<keyword evidence="3" id="KW-1185">Reference proteome</keyword>
<dbReference type="AlphaFoldDB" id="A0A550C8T2"/>
<evidence type="ECO:0000313" key="2">
    <source>
        <dbReference type="EMBL" id="TRM61212.1"/>
    </source>
</evidence>
<evidence type="ECO:0000256" key="1">
    <source>
        <dbReference type="SAM" id="MobiDB-lite"/>
    </source>
</evidence>
<protein>
    <submittedName>
        <fullName evidence="2">Uncharacterized protein</fullName>
    </submittedName>
</protein>
<name>A0A550C8T2_9AGAR</name>
<dbReference type="Proteomes" id="UP000320762">
    <property type="component" value="Unassembled WGS sequence"/>
</dbReference>
<sequence>MGLHSRIGGSGTAHSHIVPSNLSRLGPPAMTGLRLPPFIGELAVLAGRRPSVLVETLLEGMRVFCYWRWS</sequence>
<dbReference type="EMBL" id="VDMD01000017">
    <property type="protein sequence ID" value="TRM61212.1"/>
    <property type="molecule type" value="Genomic_DNA"/>
</dbReference>
<accession>A0A550C8T2</accession>
<gene>
    <name evidence="2" type="ORF">BD626DRAFT_501809</name>
</gene>
<comment type="caution">
    <text evidence="2">The sequence shown here is derived from an EMBL/GenBank/DDBJ whole genome shotgun (WGS) entry which is preliminary data.</text>
</comment>
<feature type="region of interest" description="Disordered" evidence="1">
    <location>
        <begin position="1"/>
        <end position="23"/>
    </location>
</feature>
<proteinExistence type="predicted"/>
<feature type="non-terminal residue" evidence="2">
    <location>
        <position position="70"/>
    </location>
</feature>
<organism evidence="2 3">
    <name type="scientific">Schizophyllum amplum</name>
    <dbReference type="NCBI Taxonomy" id="97359"/>
    <lineage>
        <taxon>Eukaryota</taxon>
        <taxon>Fungi</taxon>
        <taxon>Dikarya</taxon>
        <taxon>Basidiomycota</taxon>
        <taxon>Agaricomycotina</taxon>
        <taxon>Agaricomycetes</taxon>
        <taxon>Agaricomycetidae</taxon>
        <taxon>Agaricales</taxon>
        <taxon>Schizophyllaceae</taxon>
        <taxon>Schizophyllum</taxon>
    </lineage>
</organism>
<evidence type="ECO:0000313" key="3">
    <source>
        <dbReference type="Proteomes" id="UP000320762"/>
    </source>
</evidence>
<reference evidence="2 3" key="1">
    <citation type="journal article" date="2019" name="New Phytol.">
        <title>Comparative genomics reveals unique wood-decay strategies and fruiting body development in the Schizophyllaceae.</title>
        <authorList>
            <person name="Almasi E."/>
            <person name="Sahu N."/>
            <person name="Krizsan K."/>
            <person name="Balint B."/>
            <person name="Kovacs G.M."/>
            <person name="Kiss B."/>
            <person name="Cseklye J."/>
            <person name="Drula E."/>
            <person name="Henrissat B."/>
            <person name="Nagy I."/>
            <person name="Chovatia M."/>
            <person name="Adam C."/>
            <person name="LaButti K."/>
            <person name="Lipzen A."/>
            <person name="Riley R."/>
            <person name="Grigoriev I.V."/>
            <person name="Nagy L.G."/>
        </authorList>
    </citation>
    <scope>NUCLEOTIDE SEQUENCE [LARGE SCALE GENOMIC DNA]</scope>
    <source>
        <strain evidence="2 3">NL-1724</strain>
    </source>
</reference>